<evidence type="ECO:0000256" key="3">
    <source>
        <dbReference type="ARBA" id="ARBA00022692"/>
    </source>
</evidence>
<dbReference type="EMBL" id="JACSPW010000003">
    <property type="protein sequence ID" value="MBD8032390.1"/>
    <property type="molecule type" value="Genomic_DNA"/>
</dbReference>
<accession>A0ABR8XKC6</accession>
<evidence type="ECO:0000256" key="2">
    <source>
        <dbReference type="ARBA" id="ARBA00022475"/>
    </source>
</evidence>
<evidence type="ECO:0000256" key="6">
    <source>
        <dbReference type="ARBA" id="ARBA00023303"/>
    </source>
</evidence>
<organism evidence="11 12">
    <name type="scientific">Solibacillus merdavium</name>
    <dbReference type="NCBI Taxonomy" id="2762218"/>
    <lineage>
        <taxon>Bacteria</taxon>
        <taxon>Bacillati</taxon>
        <taxon>Bacillota</taxon>
        <taxon>Bacilli</taxon>
        <taxon>Bacillales</taxon>
        <taxon>Caryophanaceae</taxon>
        <taxon>Solibacillus</taxon>
    </lineage>
</organism>
<keyword evidence="10" id="KW-0406">Ion transport</keyword>
<dbReference type="PANTHER" id="PTHR28259:SF1">
    <property type="entry name" value="FLUORIDE EXPORT PROTEIN 1-RELATED"/>
    <property type="match status" value="1"/>
</dbReference>
<keyword evidence="3 10" id="KW-0812">Transmembrane</keyword>
<sequence length="120" mass="12983">MIYFLVGTAGAIGAVLRYVIGIFFFTDSSFPITTLSINLIGCFLLAWFTTSLFKRLSVSPMISTAVSTGFIGSFTTFSAVSVETVNMFQSGNVLLAAFYVFISISGGLLMSSLGFHWSRE</sequence>
<comment type="subcellular location">
    <subcellularLocation>
        <location evidence="1 10">Cell membrane</location>
        <topology evidence="1 10">Multi-pass membrane protein</topology>
    </subcellularLocation>
</comment>
<dbReference type="PANTHER" id="PTHR28259">
    <property type="entry name" value="FLUORIDE EXPORT PROTEIN 1-RELATED"/>
    <property type="match status" value="1"/>
</dbReference>
<gene>
    <name evidence="10" type="primary">fluC</name>
    <name evidence="10" type="synonym">crcB</name>
    <name evidence="11" type="ORF">H9632_04865</name>
</gene>
<evidence type="ECO:0000313" key="12">
    <source>
        <dbReference type="Proteomes" id="UP000600565"/>
    </source>
</evidence>
<feature type="binding site" evidence="10">
    <location>
        <position position="72"/>
    </location>
    <ligand>
        <name>Na(+)</name>
        <dbReference type="ChEBI" id="CHEBI:29101"/>
        <note>structural</note>
    </ligand>
</feature>
<keyword evidence="10" id="KW-0915">Sodium</keyword>
<keyword evidence="10" id="KW-0813">Transport</keyword>
<comment type="similarity">
    <text evidence="7 10">Belongs to the fluoride channel Fluc/FEX (TC 1.A.43) family.</text>
</comment>
<keyword evidence="5 10" id="KW-0472">Membrane</keyword>
<comment type="activity regulation">
    <text evidence="10">Na(+) is not transported, but it plays an essential structural role and its presence is essential for fluoride channel function.</text>
</comment>
<reference evidence="11 12" key="1">
    <citation type="submission" date="2020-08" db="EMBL/GenBank/DDBJ databases">
        <title>A Genomic Blueprint of the Chicken Gut Microbiome.</title>
        <authorList>
            <person name="Gilroy R."/>
            <person name="Ravi A."/>
            <person name="Getino M."/>
            <person name="Pursley I."/>
            <person name="Horton D.L."/>
            <person name="Alikhan N.-F."/>
            <person name="Baker D."/>
            <person name="Gharbi K."/>
            <person name="Hall N."/>
            <person name="Watson M."/>
            <person name="Adriaenssens E.M."/>
            <person name="Foster-Nyarko E."/>
            <person name="Jarju S."/>
            <person name="Secka A."/>
            <person name="Antonio M."/>
            <person name="Oren A."/>
            <person name="Chaudhuri R."/>
            <person name="La Ragione R.M."/>
            <person name="Hildebrand F."/>
            <person name="Pallen M.J."/>
        </authorList>
    </citation>
    <scope>NUCLEOTIDE SEQUENCE [LARGE SCALE GENOMIC DNA]</scope>
    <source>
        <strain evidence="11 12">Sa1YVA6</strain>
    </source>
</reference>
<dbReference type="RefSeq" id="WP_191702990.1">
    <property type="nucleotide sequence ID" value="NZ_JACSPW010000003.1"/>
</dbReference>
<feature type="transmembrane region" description="Helical" evidence="10">
    <location>
        <begin position="31"/>
        <end position="49"/>
    </location>
</feature>
<dbReference type="Pfam" id="PF02537">
    <property type="entry name" value="CRCB"/>
    <property type="match status" value="1"/>
</dbReference>
<comment type="function">
    <text evidence="9 10">Fluoride-specific ion channel. Important for reducing fluoride concentration in the cell, thus reducing its toxicity.</text>
</comment>
<dbReference type="Proteomes" id="UP000600565">
    <property type="component" value="Unassembled WGS sequence"/>
</dbReference>
<evidence type="ECO:0000256" key="7">
    <source>
        <dbReference type="ARBA" id="ARBA00035120"/>
    </source>
</evidence>
<comment type="caution">
    <text evidence="11">The sequence shown here is derived from an EMBL/GenBank/DDBJ whole genome shotgun (WGS) entry which is preliminary data.</text>
</comment>
<keyword evidence="12" id="KW-1185">Reference proteome</keyword>
<evidence type="ECO:0000256" key="8">
    <source>
        <dbReference type="ARBA" id="ARBA00035585"/>
    </source>
</evidence>
<keyword evidence="6 10" id="KW-0407">Ion channel</keyword>
<keyword evidence="2 10" id="KW-1003">Cell membrane</keyword>
<evidence type="ECO:0000256" key="5">
    <source>
        <dbReference type="ARBA" id="ARBA00023136"/>
    </source>
</evidence>
<feature type="transmembrane region" description="Helical" evidence="10">
    <location>
        <begin position="61"/>
        <end position="81"/>
    </location>
</feature>
<name>A0ABR8XKC6_9BACL</name>
<dbReference type="HAMAP" id="MF_00454">
    <property type="entry name" value="FluC"/>
    <property type="match status" value="1"/>
</dbReference>
<evidence type="ECO:0000313" key="11">
    <source>
        <dbReference type="EMBL" id="MBD8032390.1"/>
    </source>
</evidence>
<protein>
    <recommendedName>
        <fullName evidence="10">Fluoride-specific ion channel FluC</fullName>
    </recommendedName>
</protein>
<evidence type="ECO:0000256" key="9">
    <source>
        <dbReference type="ARBA" id="ARBA00049940"/>
    </source>
</evidence>
<comment type="catalytic activity">
    <reaction evidence="8">
        <text>fluoride(in) = fluoride(out)</text>
        <dbReference type="Rhea" id="RHEA:76159"/>
        <dbReference type="ChEBI" id="CHEBI:17051"/>
    </reaction>
    <physiologicalReaction direction="left-to-right" evidence="8">
        <dbReference type="Rhea" id="RHEA:76160"/>
    </physiologicalReaction>
</comment>
<evidence type="ECO:0000256" key="4">
    <source>
        <dbReference type="ARBA" id="ARBA00022989"/>
    </source>
</evidence>
<feature type="binding site" evidence="10">
    <location>
        <position position="75"/>
    </location>
    <ligand>
        <name>Na(+)</name>
        <dbReference type="ChEBI" id="CHEBI:29101"/>
        <note>structural</note>
    </ligand>
</feature>
<keyword evidence="10" id="KW-0479">Metal-binding</keyword>
<keyword evidence="4 10" id="KW-1133">Transmembrane helix</keyword>
<evidence type="ECO:0000256" key="1">
    <source>
        <dbReference type="ARBA" id="ARBA00004651"/>
    </source>
</evidence>
<dbReference type="InterPro" id="IPR003691">
    <property type="entry name" value="FluC"/>
</dbReference>
<feature type="transmembrane region" description="Helical" evidence="10">
    <location>
        <begin position="93"/>
        <end position="115"/>
    </location>
</feature>
<proteinExistence type="inferred from homology"/>
<evidence type="ECO:0000256" key="10">
    <source>
        <dbReference type="HAMAP-Rule" id="MF_00454"/>
    </source>
</evidence>